<name>A0A1M5R0D7_9BURK</name>
<evidence type="ECO:0000256" key="2">
    <source>
        <dbReference type="SAM" id="SignalP"/>
    </source>
</evidence>
<protein>
    <submittedName>
        <fullName evidence="3">Tripartite-type tricarboxylate transporter, receptor component TctC</fullName>
    </submittedName>
</protein>
<dbReference type="PANTHER" id="PTHR42928:SF5">
    <property type="entry name" value="BLR1237 PROTEIN"/>
    <property type="match status" value="1"/>
</dbReference>
<sequence>MKTKSAKALFLAISAALAFGVQAESFPVKPISMVVPFPPGGAADAVARILADDLSERLGQQVIVENQNGAGGTIGSSRVARAKPDGYTLLLNNMSQSTVNVFNEKLSYDALKDFSSIGSVAYIPMMLVSNRNFPAKDAAAAIKYLKENSDKISIANNGSGSVTHLCGTLIQRAIGVSGLIEVPYKGSGPALVDVIGGQVDLTCDSSASTNAYLESGKLTALAMTSRERVPTLPDVPTFKELGYESFDLSLWFALYAPQRTPDAIVEKISGALQEAVVDAKFDKRITALGATPEKPADATPLALDKRMQSETQRWRQLFRD</sequence>
<dbReference type="Proteomes" id="UP000184226">
    <property type="component" value="Unassembled WGS sequence"/>
</dbReference>
<proteinExistence type="inferred from homology"/>
<comment type="similarity">
    <text evidence="1">Belongs to the UPF0065 (bug) family.</text>
</comment>
<evidence type="ECO:0000313" key="3">
    <source>
        <dbReference type="EMBL" id="SHH19611.1"/>
    </source>
</evidence>
<evidence type="ECO:0000256" key="1">
    <source>
        <dbReference type="ARBA" id="ARBA00006987"/>
    </source>
</evidence>
<dbReference type="PANTHER" id="PTHR42928">
    <property type="entry name" value="TRICARBOXYLATE-BINDING PROTEIN"/>
    <property type="match status" value="1"/>
</dbReference>
<keyword evidence="4" id="KW-1185">Reference proteome</keyword>
<dbReference type="Gene3D" id="3.40.190.10">
    <property type="entry name" value="Periplasmic binding protein-like II"/>
    <property type="match status" value="1"/>
</dbReference>
<dbReference type="CDD" id="cd07012">
    <property type="entry name" value="PBP2_Bug_TTT"/>
    <property type="match status" value="1"/>
</dbReference>
<dbReference type="PIRSF" id="PIRSF017082">
    <property type="entry name" value="YflP"/>
    <property type="match status" value="1"/>
</dbReference>
<reference evidence="3 4" key="1">
    <citation type="submission" date="2016-11" db="EMBL/GenBank/DDBJ databases">
        <authorList>
            <person name="Jaros S."/>
            <person name="Januszkiewicz K."/>
            <person name="Wedrychowicz H."/>
        </authorList>
    </citation>
    <scope>NUCLEOTIDE SEQUENCE [LARGE SCALE GENOMIC DNA]</scope>
    <source>
        <strain evidence="3 4">CGMCC 1.10190</strain>
    </source>
</reference>
<dbReference type="InterPro" id="IPR005064">
    <property type="entry name" value="BUG"/>
</dbReference>
<evidence type="ECO:0000313" key="4">
    <source>
        <dbReference type="Proteomes" id="UP000184226"/>
    </source>
</evidence>
<keyword evidence="3" id="KW-0675">Receptor</keyword>
<dbReference type="AlphaFoldDB" id="A0A1M5R0D7"/>
<dbReference type="Gene3D" id="3.40.190.150">
    <property type="entry name" value="Bordetella uptake gene, domain 1"/>
    <property type="match status" value="1"/>
</dbReference>
<feature type="chain" id="PRO_5012567599" evidence="2">
    <location>
        <begin position="24"/>
        <end position="320"/>
    </location>
</feature>
<dbReference type="Pfam" id="PF03401">
    <property type="entry name" value="TctC"/>
    <property type="match status" value="1"/>
</dbReference>
<dbReference type="InterPro" id="IPR042100">
    <property type="entry name" value="Bug_dom1"/>
</dbReference>
<dbReference type="STRING" id="658167.SAMN04488135_102432"/>
<dbReference type="RefSeq" id="WP_073102045.1">
    <property type="nucleotide sequence ID" value="NZ_FQXE01000002.1"/>
</dbReference>
<gene>
    <name evidence="3" type="ORF">SAMN04488135_102432</name>
</gene>
<keyword evidence="2" id="KW-0732">Signal</keyword>
<accession>A0A1M5R0D7</accession>
<dbReference type="EMBL" id="FQXE01000002">
    <property type="protein sequence ID" value="SHH19611.1"/>
    <property type="molecule type" value="Genomic_DNA"/>
</dbReference>
<feature type="signal peptide" evidence="2">
    <location>
        <begin position="1"/>
        <end position="23"/>
    </location>
</feature>
<organism evidence="3 4">
    <name type="scientific">Pollutimonas bauzanensis</name>
    <dbReference type="NCBI Taxonomy" id="658167"/>
    <lineage>
        <taxon>Bacteria</taxon>
        <taxon>Pseudomonadati</taxon>
        <taxon>Pseudomonadota</taxon>
        <taxon>Betaproteobacteria</taxon>
        <taxon>Burkholderiales</taxon>
        <taxon>Alcaligenaceae</taxon>
        <taxon>Pollutimonas</taxon>
    </lineage>
</organism>
<dbReference type="SUPFAM" id="SSF53850">
    <property type="entry name" value="Periplasmic binding protein-like II"/>
    <property type="match status" value="1"/>
</dbReference>
<dbReference type="OrthoDB" id="8443386at2"/>